<evidence type="ECO:0000259" key="2">
    <source>
        <dbReference type="Pfam" id="PF19729"/>
    </source>
</evidence>
<evidence type="ECO:0000313" key="4">
    <source>
        <dbReference type="Proteomes" id="UP000749559"/>
    </source>
</evidence>
<proteinExistence type="predicted"/>
<dbReference type="InterPro" id="IPR045627">
    <property type="entry name" value="FBXL18_LRR"/>
</dbReference>
<dbReference type="AlphaFoldDB" id="A0A8J1TSL7"/>
<dbReference type="GO" id="GO:0019005">
    <property type="term" value="C:SCF ubiquitin ligase complex"/>
    <property type="evidence" value="ECO:0007669"/>
    <property type="project" value="TreeGrafter"/>
</dbReference>
<organism evidence="3 4">
    <name type="scientific">Owenia fusiformis</name>
    <name type="common">Polychaete worm</name>
    <dbReference type="NCBI Taxonomy" id="6347"/>
    <lineage>
        <taxon>Eukaryota</taxon>
        <taxon>Metazoa</taxon>
        <taxon>Spiralia</taxon>
        <taxon>Lophotrochozoa</taxon>
        <taxon>Annelida</taxon>
        <taxon>Polychaeta</taxon>
        <taxon>Sedentaria</taxon>
        <taxon>Canalipalpata</taxon>
        <taxon>Sabellida</taxon>
        <taxon>Oweniida</taxon>
        <taxon>Oweniidae</taxon>
        <taxon>Owenia</taxon>
    </lineage>
</organism>
<name>A0A8J1TSL7_OWEFU</name>
<dbReference type="Pfam" id="PF19729">
    <property type="entry name" value="LRR_FBXL18"/>
    <property type="match status" value="2"/>
</dbReference>
<sequence>LKLKSEMENLSDPVLLNILQFLPLQSRMTLSCTNKRMLRLCFDKMLTRCTTFSDNFCLTDTCFRTYIKQCNNGKHISVLNLNNVYWIARNKLLPQIKKCTMLRELHVKGTKITPKDFEALLPCFQELQTLAFSFEKISDLKKDNFSDCQESLSHIKQLCIEVSHPFRAVTGTITSTFIGYVSTFIDWCTALEELHVTAGICHRMNEELFHFTIDENAMSNLRVYTHATGRENITMNLIFCGIMKHLGKFSFIWKIFHMRSLLLELELNPEFDKDSKQILTNMAQLKSLDLLDSSSAHSLPSNDTTPLSDAINLRFLRLQKWGIEAKELAILLSNLSKLRSLCLEQCCFVMLESGDERGKRRANMHGIEAISKHCPNLEYLNLSGICNPKDEQILPMSRILSTHVHITFPDVISKMKNLRGLAISLCHLDDNRPAECAVVDDAKDEDHKCDTPDKDGNCPMQVIAEGCPNMEEFELVTTYFESALAENQISPSSQKFRYCSGTRNVLEHDLSHIAKWYYLKKLTLGAIPNIDKGDFLVEIAEQCPYIQVLSLAFIGMTGHCKYDASLNKALPLMNNLNDFRLEQPNFPLSSAFFKALGKCRELRRFCCIAKNSKFVPKDITAFVQESKHLAVLQLLTGATIAACNALEKAVKNIVSQTRPGFCVTLYPLMADQENLRQKLYQVPPRHFRELTVFSSKVAQSPQNAWWDT</sequence>
<dbReference type="OrthoDB" id="9856535at2759"/>
<feature type="domain" description="F-box" evidence="1">
    <location>
        <begin position="8"/>
        <end position="46"/>
    </location>
</feature>
<dbReference type="GO" id="GO:0031146">
    <property type="term" value="P:SCF-dependent proteasomal ubiquitin-dependent protein catabolic process"/>
    <property type="evidence" value="ECO:0007669"/>
    <property type="project" value="InterPro"/>
</dbReference>
<reference evidence="3" key="1">
    <citation type="submission" date="2022-03" db="EMBL/GenBank/DDBJ databases">
        <authorList>
            <person name="Martin C."/>
        </authorList>
    </citation>
    <scope>NUCLEOTIDE SEQUENCE</scope>
</reference>
<dbReference type="SUPFAM" id="SSF52058">
    <property type="entry name" value="L domain-like"/>
    <property type="match status" value="1"/>
</dbReference>
<accession>A0A8J1TSL7</accession>
<dbReference type="Gene3D" id="3.80.10.10">
    <property type="entry name" value="Ribonuclease Inhibitor"/>
    <property type="match status" value="2"/>
</dbReference>
<dbReference type="Pfam" id="PF00646">
    <property type="entry name" value="F-box"/>
    <property type="match status" value="1"/>
</dbReference>
<protein>
    <submittedName>
        <fullName evidence="3">Uncharacterized protein</fullName>
    </submittedName>
</protein>
<feature type="domain" description="F-box/LRR-repeat protein 18 LRR" evidence="2">
    <location>
        <begin position="72"/>
        <end position="159"/>
    </location>
</feature>
<dbReference type="EMBL" id="CAIIXF020000007">
    <property type="protein sequence ID" value="CAH1789740.1"/>
    <property type="molecule type" value="Genomic_DNA"/>
</dbReference>
<dbReference type="InterPro" id="IPR001810">
    <property type="entry name" value="F-box_dom"/>
</dbReference>
<gene>
    <name evidence="3" type="ORF">OFUS_LOCUS15046</name>
</gene>
<comment type="caution">
    <text evidence="3">The sequence shown here is derived from an EMBL/GenBank/DDBJ whole genome shotgun (WGS) entry which is preliminary data.</text>
</comment>
<evidence type="ECO:0000313" key="3">
    <source>
        <dbReference type="EMBL" id="CAH1789740.1"/>
    </source>
</evidence>
<feature type="non-terminal residue" evidence="3">
    <location>
        <position position="1"/>
    </location>
</feature>
<dbReference type="PANTHER" id="PTHR16134">
    <property type="entry name" value="F-BOX/TPR REPEAT PROTEIN POF3"/>
    <property type="match status" value="1"/>
</dbReference>
<dbReference type="Proteomes" id="UP000749559">
    <property type="component" value="Unassembled WGS sequence"/>
</dbReference>
<evidence type="ECO:0000259" key="1">
    <source>
        <dbReference type="Pfam" id="PF00646"/>
    </source>
</evidence>
<dbReference type="PANTHER" id="PTHR16134:SF148">
    <property type="entry name" value="S-PHASE KINASE-ASSOCIATED PROTEIN 2, ISOFORM A"/>
    <property type="match status" value="1"/>
</dbReference>
<dbReference type="InterPro" id="IPR032675">
    <property type="entry name" value="LRR_dom_sf"/>
</dbReference>
<feature type="domain" description="F-box/LRR-repeat protein 18 LRR" evidence="2">
    <location>
        <begin position="330"/>
        <end position="659"/>
    </location>
</feature>
<keyword evidence="4" id="KW-1185">Reference proteome</keyword>